<gene>
    <name evidence="2" type="ORF">BaRGS_00001768</name>
</gene>
<feature type="compositionally biased region" description="Polar residues" evidence="1">
    <location>
        <begin position="10"/>
        <end position="19"/>
    </location>
</feature>
<feature type="compositionally biased region" description="Polar residues" evidence="1">
    <location>
        <begin position="42"/>
        <end position="54"/>
    </location>
</feature>
<comment type="caution">
    <text evidence="2">The sequence shown here is derived from an EMBL/GenBank/DDBJ whole genome shotgun (WGS) entry which is preliminary data.</text>
</comment>
<dbReference type="EMBL" id="JACVVK020000005">
    <property type="protein sequence ID" value="KAK7506917.1"/>
    <property type="molecule type" value="Genomic_DNA"/>
</dbReference>
<sequence length="95" mass="10616">MPCQYRESNEASAQWSTPRRGTWLTTEGEKKTEREEEKNLSAALSVSKSATSVAGKSACSVGRGASSGAKDRNRYWRRNDEVVYEKVSVDRNDLL</sequence>
<dbReference type="AlphaFoldDB" id="A0ABD0M5Z0"/>
<name>A0ABD0M5Z0_9CAEN</name>
<proteinExistence type="predicted"/>
<evidence type="ECO:0000313" key="2">
    <source>
        <dbReference type="EMBL" id="KAK7506917.1"/>
    </source>
</evidence>
<evidence type="ECO:0000313" key="3">
    <source>
        <dbReference type="Proteomes" id="UP001519460"/>
    </source>
</evidence>
<reference evidence="2 3" key="1">
    <citation type="journal article" date="2023" name="Sci. Data">
        <title>Genome assembly of the Korean intertidal mud-creeper Batillaria attramentaria.</title>
        <authorList>
            <person name="Patra A.K."/>
            <person name="Ho P.T."/>
            <person name="Jun S."/>
            <person name="Lee S.J."/>
            <person name="Kim Y."/>
            <person name="Won Y.J."/>
        </authorList>
    </citation>
    <scope>NUCLEOTIDE SEQUENCE [LARGE SCALE GENOMIC DNA]</scope>
    <source>
        <strain evidence="2">Wonlab-2016</strain>
    </source>
</reference>
<feature type="region of interest" description="Disordered" evidence="1">
    <location>
        <begin position="1"/>
        <end position="74"/>
    </location>
</feature>
<evidence type="ECO:0000256" key="1">
    <source>
        <dbReference type="SAM" id="MobiDB-lite"/>
    </source>
</evidence>
<protein>
    <submittedName>
        <fullName evidence="2">Uncharacterized protein</fullName>
    </submittedName>
</protein>
<organism evidence="2 3">
    <name type="scientific">Batillaria attramentaria</name>
    <dbReference type="NCBI Taxonomy" id="370345"/>
    <lineage>
        <taxon>Eukaryota</taxon>
        <taxon>Metazoa</taxon>
        <taxon>Spiralia</taxon>
        <taxon>Lophotrochozoa</taxon>
        <taxon>Mollusca</taxon>
        <taxon>Gastropoda</taxon>
        <taxon>Caenogastropoda</taxon>
        <taxon>Sorbeoconcha</taxon>
        <taxon>Cerithioidea</taxon>
        <taxon>Batillariidae</taxon>
        <taxon>Batillaria</taxon>
    </lineage>
</organism>
<dbReference type="Proteomes" id="UP001519460">
    <property type="component" value="Unassembled WGS sequence"/>
</dbReference>
<accession>A0ABD0M5Z0</accession>
<keyword evidence="3" id="KW-1185">Reference proteome</keyword>
<feature type="compositionally biased region" description="Basic and acidic residues" evidence="1">
    <location>
        <begin position="27"/>
        <end position="39"/>
    </location>
</feature>